<dbReference type="Pfam" id="PF13301">
    <property type="entry name" value="DUF4079"/>
    <property type="match status" value="1"/>
</dbReference>
<keyword evidence="4" id="KW-1185">Reference proteome</keyword>
<dbReference type="GO" id="GO:0009534">
    <property type="term" value="C:chloroplast thylakoid"/>
    <property type="evidence" value="ECO:0007669"/>
    <property type="project" value="TreeGrafter"/>
</dbReference>
<keyword evidence="2" id="KW-0812">Transmembrane</keyword>
<feature type="transmembrane region" description="Helical" evidence="2">
    <location>
        <begin position="172"/>
        <end position="194"/>
    </location>
</feature>
<gene>
    <name evidence="3" type="ORF">Cgig2_030359</name>
</gene>
<dbReference type="InterPro" id="IPR025067">
    <property type="entry name" value="DUF4079"/>
</dbReference>
<feature type="transmembrane region" description="Helical" evidence="2">
    <location>
        <begin position="206"/>
        <end position="226"/>
    </location>
</feature>
<keyword evidence="2" id="KW-0472">Membrane</keyword>
<feature type="region of interest" description="Disordered" evidence="1">
    <location>
        <begin position="22"/>
        <end position="42"/>
    </location>
</feature>
<comment type="caution">
    <text evidence="3">The sequence shown here is derived from an EMBL/GenBank/DDBJ whole genome shotgun (WGS) entry which is preliminary data.</text>
</comment>
<dbReference type="EMBL" id="JAKOGI010000091">
    <property type="protein sequence ID" value="KAJ8444685.1"/>
    <property type="molecule type" value="Genomic_DNA"/>
</dbReference>
<sequence>MAATLTTLKLPIIRHSCVRVQSKLNPPSSNPNQKLPSSSDTKETNLFQPLKSVSLPLTTVALPILLHAQDAHAVGGEFGILEGRTAALIHPIVMGSLFITTLWAGYLGWQWRRIRTIQNEISELKKQVKPVAVTPDGTPASDSPPSPIEAQIQKLTEERKELLKGNYRDRHFNAGSILLGFGVFESVSGGFNTWFRTGKLFPGPHLFAGAAITVLWALAAALVPAMQKGNETARNLHIALNTLNVILFIWQLPTGFDIVLKVFEFTNWP</sequence>
<feature type="transmembrane region" description="Helical" evidence="2">
    <location>
        <begin position="88"/>
        <end position="109"/>
    </location>
</feature>
<evidence type="ECO:0000256" key="1">
    <source>
        <dbReference type="SAM" id="MobiDB-lite"/>
    </source>
</evidence>
<keyword evidence="2" id="KW-1133">Transmembrane helix</keyword>
<proteinExistence type="predicted"/>
<protein>
    <submittedName>
        <fullName evidence="3">Uncharacterized protein</fullName>
    </submittedName>
</protein>
<feature type="transmembrane region" description="Helical" evidence="2">
    <location>
        <begin position="238"/>
        <end position="260"/>
    </location>
</feature>
<dbReference type="PANTHER" id="PTHR34679:SF2">
    <property type="entry name" value="OS02G0122500 PROTEIN"/>
    <property type="match status" value="1"/>
</dbReference>
<organism evidence="3 4">
    <name type="scientific">Carnegiea gigantea</name>
    <dbReference type="NCBI Taxonomy" id="171969"/>
    <lineage>
        <taxon>Eukaryota</taxon>
        <taxon>Viridiplantae</taxon>
        <taxon>Streptophyta</taxon>
        <taxon>Embryophyta</taxon>
        <taxon>Tracheophyta</taxon>
        <taxon>Spermatophyta</taxon>
        <taxon>Magnoliopsida</taxon>
        <taxon>eudicotyledons</taxon>
        <taxon>Gunneridae</taxon>
        <taxon>Pentapetalae</taxon>
        <taxon>Caryophyllales</taxon>
        <taxon>Cactineae</taxon>
        <taxon>Cactaceae</taxon>
        <taxon>Cactoideae</taxon>
        <taxon>Echinocereeae</taxon>
        <taxon>Carnegiea</taxon>
    </lineage>
</organism>
<name>A0A9Q1KKM2_9CARY</name>
<evidence type="ECO:0000313" key="3">
    <source>
        <dbReference type="EMBL" id="KAJ8444685.1"/>
    </source>
</evidence>
<dbReference type="Proteomes" id="UP001153076">
    <property type="component" value="Unassembled WGS sequence"/>
</dbReference>
<evidence type="ECO:0000256" key="2">
    <source>
        <dbReference type="SAM" id="Phobius"/>
    </source>
</evidence>
<dbReference type="AlphaFoldDB" id="A0A9Q1KKM2"/>
<accession>A0A9Q1KKM2</accession>
<dbReference type="PANTHER" id="PTHR34679">
    <property type="match status" value="1"/>
</dbReference>
<dbReference type="OrthoDB" id="4914at2759"/>
<reference evidence="3" key="1">
    <citation type="submission" date="2022-04" db="EMBL/GenBank/DDBJ databases">
        <title>Carnegiea gigantea Genome sequencing and assembly v2.</title>
        <authorList>
            <person name="Copetti D."/>
            <person name="Sanderson M.J."/>
            <person name="Burquez A."/>
            <person name="Wojciechowski M.F."/>
        </authorList>
    </citation>
    <scope>NUCLEOTIDE SEQUENCE</scope>
    <source>
        <strain evidence="3">SGP5-SGP5p</strain>
        <tissue evidence="3">Aerial part</tissue>
    </source>
</reference>
<evidence type="ECO:0000313" key="4">
    <source>
        <dbReference type="Proteomes" id="UP001153076"/>
    </source>
</evidence>